<keyword evidence="6 12" id="KW-0032">Aminotransferase</keyword>
<evidence type="ECO:0000256" key="11">
    <source>
        <dbReference type="ARBA" id="ARBA00047481"/>
    </source>
</evidence>
<reference evidence="14 15" key="1">
    <citation type="submission" date="2018-02" db="EMBL/GenBank/DDBJ databases">
        <title>Genomic Encyclopedia of Archaeal and Bacterial Type Strains, Phase II (KMG-II): from individual species to whole genera.</title>
        <authorList>
            <person name="Goeker M."/>
        </authorList>
    </citation>
    <scope>NUCLEOTIDE SEQUENCE [LARGE SCALE GENOMIC DNA]</scope>
    <source>
        <strain evidence="14 15">DSM 29526</strain>
    </source>
</reference>
<evidence type="ECO:0000256" key="6">
    <source>
        <dbReference type="ARBA" id="ARBA00022576"/>
    </source>
</evidence>
<dbReference type="NCBIfam" id="TIGR01141">
    <property type="entry name" value="hisC"/>
    <property type="match status" value="1"/>
</dbReference>
<evidence type="ECO:0000256" key="9">
    <source>
        <dbReference type="ARBA" id="ARBA00022898"/>
    </source>
</evidence>
<dbReference type="RefSeq" id="WP_104419652.1">
    <property type="nucleotide sequence ID" value="NZ_PTJC01000006.1"/>
</dbReference>
<dbReference type="InterPro" id="IPR015421">
    <property type="entry name" value="PyrdxlP-dep_Trfase_major"/>
</dbReference>
<dbReference type="GO" id="GO:0000105">
    <property type="term" value="P:L-histidine biosynthetic process"/>
    <property type="evidence" value="ECO:0007669"/>
    <property type="project" value="UniProtKB-UniRule"/>
</dbReference>
<gene>
    <name evidence="12" type="primary">hisC</name>
    <name evidence="14" type="ORF">CLV84_2028</name>
</gene>
<evidence type="ECO:0000256" key="10">
    <source>
        <dbReference type="ARBA" id="ARBA00023102"/>
    </source>
</evidence>
<dbReference type="Pfam" id="PF00155">
    <property type="entry name" value="Aminotran_1_2"/>
    <property type="match status" value="1"/>
</dbReference>
<dbReference type="EMBL" id="PTJC01000006">
    <property type="protein sequence ID" value="PPK85137.1"/>
    <property type="molecule type" value="Genomic_DNA"/>
</dbReference>
<evidence type="ECO:0000256" key="2">
    <source>
        <dbReference type="ARBA" id="ARBA00005011"/>
    </source>
</evidence>
<organism evidence="14 15">
    <name type="scientific">Neolewinella xylanilytica</name>
    <dbReference type="NCBI Taxonomy" id="1514080"/>
    <lineage>
        <taxon>Bacteria</taxon>
        <taxon>Pseudomonadati</taxon>
        <taxon>Bacteroidota</taxon>
        <taxon>Saprospiria</taxon>
        <taxon>Saprospirales</taxon>
        <taxon>Lewinellaceae</taxon>
        <taxon>Neolewinella</taxon>
    </lineage>
</organism>
<dbReference type="PANTHER" id="PTHR42885:SF2">
    <property type="entry name" value="HISTIDINOL-PHOSPHATE AMINOTRANSFERASE"/>
    <property type="match status" value="1"/>
</dbReference>
<evidence type="ECO:0000313" key="14">
    <source>
        <dbReference type="EMBL" id="PPK85137.1"/>
    </source>
</evidence>
<comment type="cofactor">
    <cofactor evidence="1 12">
        <name>pyridoxal 5'-phosphate</name>
        <dbReference type="ChEBI" id="CHEBI:597326"/>
    </cofactor>
</comment>
<comment type="pathway">
    <text evidence="3">Lipid metabolism.</text>
</comment>
<dbReference type="GO" id="GO:0004400">
    <property type="term" value="F:histidinol-phosphate transaminase activity"/>
    <property type="evidence" value="ECO:0007669"/>
    <property type="project" value="UniProtKB-UniRule"/>
</dbReference>
<evidence type="ECO:0000259" key="13">
    <source>
        <dbReference type="Pfam" id="PF00155"/>
    </source>
</evidence>
<evidence type="ECO:0000256" key="12">
    <source>
        <dbReference type="HAMAP-Rule" id="MF_01023"/>
    </source>
</evidence>
<feature type="domain" description="Aminotransferase class I/classII large" evidence="13">
    <location>
        <begin position="52"/>
        <end position="349"/>
    </location>
</feature>
<sequence>MTTTDYIQWTAEAIRGLVRPNILNVTPYSSARSEFQGRADVLLDANESPFDNGMNRYPEPLSTDIRNLFAAMRGVHADKIFIGNGSDEIVDQITRVFCRPGVDAVHALPPTFGMYKVAAGINDAEFRAVTLQPDFTIPVDALKETWDDASKILWLCSPNNPSGNLMDAAVVEDLIRSFPGIVVLDEAYIDFVPEASFVPRLDEFPNLIITQTLSKGWGMAGARLGAAYASEFIVDLLRTIKMPYNINVLTKAAALEALAAPQRMHDRVDLLVSERKRLEQALGELDIVDHIFPSVTNFLLVRFTDSDKVYRYLLNEGIVVRNQSYQPNAANCLRITAGLPAENDALISALRALNSPQR</sequence>
<comment type="subunit">
    <text evidence="5 12">Homodimer.</text>
</comment>
<dbReference type="Proteomes" id="UP000237662">
    <property type="component" value="Unassembled WGS sequence"/>
</dbReference>
<dbReference type="HAMAP" id="MF_01023">
    <property type="entry name" value="HisC_aminotrans_2"/>
    <property type="match status" value="1"/>
</dbReference>
<evidence type="ECO:0000256" key="4">
    <source>
        <dbReference type="ARBA" id="ARBA00007970"/>
    </source>
</evidence>
<feature type="modified residue" description="N6-(pyridoxal phosphate)lysine" evidence="12">
    <location>
        <position position="215"/>
    </location>
</feature>
<dbReference type="UniPathway" id="UPA00031">
    <property type="reaction ID" value="UER00012"/>
</dbReference>
<comment type="catalytic activity">
    <reaction evidence="11 12">
        <text>L-histidinol phosphate + 2-oxoglutarate = 3-(imidazol-4-yl)-2-oxopropyl phosphate + L-glutamate</text>
        <dbReference type="Rhea" id="RHEA:23744"/>
        <dbReference type="ChEBI" id="CHEBI:16810"/>
        <dbReference type="ChEBI" id="CHEBI:29985"/>
        <dbReference type="ChEBI" id="CHEBI:57766"/>
        <dbReference type="ChEBI" id="CHEBI:57980"/>
        <dbReference type="EC" id="2.6.1.9"/>
    </reaction>
</comment>
<name>A0A2S6I1S8_9BACT</name>
<keyword evidence="15" id="KW-1185">Reference proteome</keyword>
<accession>A0A2S6I1S8</accession>
<dbReference type="PROSITE" id="PS00599">
    <property type="entry name" value="AA_TRANSFER_CLASS_2"/>
    <property type="match status" value="1"/>
</dbReference>
<comment type="caution">
    <text evidence="14">The sequence shown here is derived from an EMBL/GenBank/DDBJ whole genome shotgun (WGS) entry which is preliminary data.</text>
</comment>
<dbReference type="OrthoDB" id="9813612at2"/>
<protein>
    <recommendedName>
        <fullName evidence="12">Histidinol-phosphate aminotransferase</fullName>
        <ecNumber evidence="12">2.6.1.9</ecNumber>
    </recommendedName>
    <alternativeName>
        <fullName evidence="12">Imidazole acetol-phosphate transaminase</fullName>
    </alternativeName>
</protein>
<evidence type="ECO:0000313" key="15">
    <source>
        <dbReference type="Proteomes" id="UP000237662"/>
    </source>
</evidence>
<comment type="pathway">
    <text evidence="2 12">Amino-acid biosynthesis; L-histidine biosynthesis; L-histidine from 5-phospho-alpha-D-ribose 1-diphosphate: step 7/9.</text>
</comment>
<keyword evidence="7 12" id="KW-0028">Amino-acid biosynthesis</keyword>
<evidence type="ECO:0000256" key="5">
    <source>
        <dbReference type="ARBA" id="ARBA00011738"/>
    </source>
</evidence>
<dbReference type="InterPro" id="IPR004839">
    <property type="entry name" value="Aminotransferase_I/II_large"/>
</dbReference>
<dbReference type="SUPFAM" id="SSF53383">
    <property type="entry name" value="PLP-dependent transferases"/>
    <property type="match status" value="1"/>
</dbReference>
<evidence type="ECO:0000256" key="8">
    <source>
        <dbReference type="ARBA" id="ARBA00022679"/>
    </source>
</evidence>
<keyword evidence="10 12" id="KW-0368">Histidine biosynthesis</keyword>
<dbReference type="InterPro" id="IPR005861">
    <property type="entry name" value="HisP_aminotrans"/>
</dbReference>
<dbReference type="Gene3D" id="3.40.640.10">
    <property type="entry name" value="Type I PLP-dependent aspartate aminotransferase-like (Major domain)"/>
    <property type="match status" value="1"/>
</dbReference>
<keyword evidence="9 12" id="KW-0663">Pyridoxal phosphate</keyword>
<dbReference type="InterPro" id="IPR001917">
    <property type="entry name" value="Aminotrans_II_pyridoxalP_BS"/>
</dbReference>
<dbReference type="Gene3D" id="3.90.1150.10">
    <property type="entry name" value="Aspartate Aminotransferase, domain 1"/>
    <property type="match status" value="1"/>
</dbReference>
<dbReference type="PANTHER" id="PTHR42885">
    <property type="entry name" value="HISTIDINOL-PHOSPHATE AMINOTRANSFERASE-RELATED"/>
    <property type="match status" value="1"/>
</dbReference>
<dbReference type="InterPro" id="IPR015424">
    <property type="entry name" value="PyrdxlP-dep_Trfase"/>
</dbReference>
<dbReference type="GO" id="GO:0030170">
    <property type="term" value="F:pyridoxal phosphate binding"/>
    <property type="evidence" value="ECO:0007669"/>
    <property type="project" value="InterPro"/>
</dbReference>
<keyword evidence="8 12" id="KW-0808">Transferase</keyword>
<proteinExistence type="inferred from homology"/>
<evidence type="ECO:0000256" key="7">
    <source>
        <dbReference type="ARBA" id="ARBA00022605"/>
    </source>
</evidence>
<dbReference type="CDD" id="cd00609">
    <property type="entry name" value="AAT_like"/>
    <property type="match status" value="1"/>
</dbReference>
<comment type="similarity">
    <text evidence="4 12">Belongs to the class-II pyridoxal-phosphate-dependent aminotransferase family. Histidinol-phosphate aminotransferase subfamily.</text>
</comment>
<evidence type="ECO:0000256" key="3">
    <source>
        <dbReference type="ARBA" id="ARBA00005189"/>
    </source>
</evidence>
<evidence type="ECO:0000256" key="1">
    <source>
        <dbReference type="ARBA" id="ARBA00001933"/>
    </source>
</evidence>
<dbReference type="EC" id="2.6.1.9" evidence="12"/>
<dbReference type="AlphaFoldDB" id="A0A2S6I1S8"/>
<dbReference type="InterPro" id="IPR015422">
    <property type="entry name" value="PyrdxlP-dep_Trfase_small"/>
</dbReference>